<accession>A0A8J4LX62</accession>
<dbReference type="GO" id="GO:0031491">
    <property type="term" value="F:nucleosome binding"/>
    <property type="evidence" value="ECO:0007669"/>
    <property type="project" value="TreeGrafter"/>
</dbReference>
<dbReference type="AlphaFoldDB" id="A0A8J4LX62"/>
<evidence type="ECO:0000313" key="3">
    <source>
        <dbReference type="EMBL" id="GIM13732.1"/>
    </source>
</evidence>
<comment type="caution">
    <text evidence="3">The sequence shown here is derived from an EMBL/GenBank/DDBJ whole genome shotgun (WGS) entry which is preliminary data.</text>
</comment>
<dbReference type="GO" id="GO:0006325">
    <property type="term" value="P:chromatin organization"/>
    <property type="evidence" value="ECO:0007669"/>
    <property type="project" value="InterPro"/>
</dbReference>
<dbReference type="Proteomes" id="UP000722791">
    <property type="component" value="Unassembled WGS sequence"/>
</dbReference>
<proteinExistence type="predicted"/>
<feature type="non-terminal residue" evidence="3">
    <location>
        <position position="1"/>
    </location>
</feature>
<dbReference type="SUPFAM" id="SSF48452">
    <property type="entry name" value="TPR-like"/>
    <property type="match status" value="1"/>
</dbReference>
<sequence>MVRLASFAARNTEARAQARADGGTPRGAAALEPHVEETPEAQEACLVASYQAALMNAAEGKAREAVEGFQAVLRHPLLAAGPDGAAGTRGTLRELRLLATRNLADQLGVLEEQHRRELQWQEDREQVLSAYPGSGAGDSCRTNSTSTTALRLQLYGEAVMQLYGDMQQQGAGAGPSSGSSGKSGDSVLWHRLADVANQDGRLGLARYALESGLAASGGRHVIMLEKLLQLQLRTDDVVGALGSCRRLAELDPYHPWLQSGGGASGSGKSLQSRLLQLVDPQKAALEDFLERQRLEQQYVYGYGYGPPYGTTGEEMSLHCDGGVDGDSDGRDPGQVCEGVMAAGAVAVAAAGLPLLKAPALVGDLPEPLTVKRRRLEVVASAGSNLDMVQAQVDRVVDLVVPIAGYTKALQPRLPPAADGTTAAEQAPTLVSVHDGNASDESGAEALPVYDAVAVLTAINRVLRSLPGQGSNDTIGGLPGVEQLFGTILRLRPAPAGTVDAAAAAGAAAAGGKLQ</sequence>
<dbReference type="GO" id="GO:0005634">
    <property type="term" value="C:nucleus"/>
    <property type="evidence" value="ECO:0007669"/>
    <property type="project" value="UniProtKB-SubCell"/>
</dbReference>
<organism evidence="3 4">
    <name type="scientific">Volvox reticuliferus</name>
    <dbReference type="NCBI Taxonomy" id="1737510"/>
    <lineage>
        <taxon>Eukaryota</taxon>
        <taxon>Viridiplantae</taxon>
        <taxon>Chlorophyta</taxon>
        <taxon>core chlorophytes</taxon>
        <taxon>Chlorophyceae</taxon>
        <taxon>CS clade</taxon>
        <taxon>Chlamydomonadales</taxon>
        <taxon>Volvocaceae</taxon>
        <taxon>Volvox</taxon>
    </lineage>
</organism>
<dbReference type="PANTHER" id="PTHR15502">
    <property type="entry name" value="CALCINEURIN-BINDING PROTEIN CABIN 1-RELATED"/>
    <property type="match status" value="1"/>
</dbReference>
<keyword evidence="2" id="KW-0539">Nucleus</keyword>
<protein>
    <submittedName>
        <fullName evidence="3">Uncharacterized protein</fullName>
    </submittedName>
</protein>
<dbReference type="InterPro" id="IPR033053">
    <property type="entry name" value="Hir3/CABIN1"/>
</dbReference>
<dbReference type="EMBL" id="BNCQ01000051">
    <property type="protein sequence ID" value="GIM13732.1"/>
    <property type="molecule type" value="Genomic_DNA"/>
</dbReference>
<evidence type="ECO:0000256" key="2">
    <source>
        <dbReference type="ARBA" id="ARBA00023242"/>
    </source>
</evidence>
<evidence type="ECO:0000256" key="1">
    <source>
        <dbReference type="ARBA" id="ARBA00004123"/>
    </source>
</evidence>
<name>A0A8J4LX62_9CHLO</name>
<comment type="subcellular location">
    <subcellularLocation>
        <location evidence="1">Nucleus</location>
    </subcellularLocation>
</comment>
<dbReference type="InterPro" id="IPR011990">
    <property type="entry name" value="TPR-like_helical_dom_sf"/>
</dbReference>
<dbReference type="PANTHER" id="PTHR15502:SF7">
    <property type="entry name" value="CALCINEURIN-BINDING PROTEIN CABIN-1"/>
    <property type="match status" value="1"/>
</dbReference>
<gene>
    <name evidence="3" type="ORF">Vretimale_16762</name>
</gene>
<reference evidence="3" key="1">
    <citation type="journal article" date="2021" name="Proc. Natl. Acad. Sci. U.S.A.">
        <title>Three genomes in the algal genus Volvox reveal the fate of a haploid sex-determining region after a transition to homothallism.</title>
        <authorList>
            <person name="Yamamoto K."/>
            <person name="Hamaji T."/>
            <person name="Kawai-Toyooka H."/>
            <person name="Matsuzaki R."/>
            <person name="Takahashi F."/>
            <person name="Nishimura Y."/>
            <person name="Kawachi M."/>
            <person name="Noguchi H."/>
            <person name="Minakuchi Y."/>
            <person name="Umen J.G."/>
            <person name="Toyoda A."/>
            <person name="Nozaki H."/>
        </authorList>
    </citation>
    <scope>NUCLEOTIDE SEQUENCE</scope>
    <source>
        <strain evidence="3">NIES-3785</strain>
    </source>
</reference>
<evidence type="ECO:0000313" key="4">
    <source>
        <dbReference type="Proteomes" id="UP000722791"/>
    </source>
</evidence>